<accession>A0A1H7JAC7</accession>
<proteinExistence type="predicted"/>
<evidence type="ECO:0000313" key="1">
    <source>
        <dbReference type="EMBL" id="SEK70910.1"/>
    </source>
</evidence>
<evidence type="ECO:0008006" key="3">
    <source>
        <dbReference type="Google" id="ProtNLM"/>
    </source>
</evidence>
<dbReference type="STRING" id="1429083.GCA_001885685_00680"/>
<dbReference type="Proteomes" id="UP000185766">
    <property type="component" value="Unassembled WGS sequence"/>
</dbReference>
<keyword evidence="2" id="KW-1185">Reference proteome</keyword>
<name>A0A1H7JAC7_9GAMM</name>
<dbReference type="AlphaFoldDB" id="A0A1H7JAC7"/>
<dbReference type="EMBL" id="FOAS01000004">
    <property type="protein sequence ID" value="SEK70910.1"/>
    <property type="molecule type" value="Genomic_DNA"/>
</dbReference>
<evidence type="ECO:0000313" key="2">
    <source>
        <dbReference type="Proteomes" id="UP000185766"/>
    </source>
</evidence>
<protein>
    <recommendedName>
        <fullName evidence="3">PilZ domain-containing protein</fullName>
    </recommendedName>
</protein>
<gene>
    <name evidence="1" type="ORF">SAMN05216214_104198</name>
</gene>
<sequence length="212" mass="23939">MGRKGLLNQEELDFLLEVMETRLPDGLPRHPQFSVDGGEAGNAMLVRLAASSELQMTALFRSHKLVFPLQLVQDEFGKLTLELRPPRIYEQGPTVRQWRLEPSIPLRLIAADGSTTELEIAQLSQSSALIRSSERAPEHVKGFIELPSNGRRVAISAVKVRDVGTQHAAYLLSYDEQEQEDQINSFIFEQHRKQHPELSIEEHLSEMGISAY</sequence>
<dbReference type="Gene3D" id="2.40.10.220">
    <property type="entry name" value="predicted glycosyltransferase like domains"/>
    <property type="match status" value="1"/>
</dbReference>
<organism evidence="1 2">
    <name type="scientific">Atopomonas hussainii</name>
    <dbReference type="NCBI Taxonomy" id="1429083"/>
    <lineage>
        <taxon>Bacteria</taxon>
        <taxon>Pseudomonadati</taxon>
        <taxon>Pseudomonadota</taxon>
        <taxon>Gammaproteobacteria</taxon>
        <taxon>Pseudomonadales</taxon>
        <taxon>Pseudomonadaceae</taxon>
        <taxon>Atopomonas</taxon>
    </lineage>
</organism>
<reference evidence="1 2" key="1">
    <citation type="submission" date="2016-10" db="EMBL/GenBank/DDBJ databases">
        <authorList>
            <person name="de Groot N.N."/>
        </authorList>
    </citation>
    <scope>NUCLEOTIDE SEQUENCE [LARGE SCALE GENOMIC DNA]</scope>
    <source>
        <strain evidence="1 2">JCM 19513</strain>
    </source>
</reference>
<dbReference type="RefSeq" id="WP_074866002.1">
    <property type="nucleotide sequence ID" value="NZ_FOAS01000004.1"/>
</dbReference>